<organism evidence="1 2">
    <name type="scientific">Smallanthus sonchifolius</name>
    <dbReference type="NCBI Taxonomy" id="185202"/>
    <lineage>
        <taxon>Eukaryota</taxon>
        <taxon>Viridiplantae</taxon>
        <taxon>Streptophyta</taxon>
        <taxon>Embryophyta</taxon>
        <taxon>Tracheophyta</taxon>
        <taxon>Spermatophyta</taxon>
        <taxon>Magnoliopsida</taxon>
        <taxon>eudicotyledons</taxon>
        <taxon>Gunneridae</taxon>
        <taxon>Pentapetalae</taxon>
        <taxon>asterids</taxon>
        <taxon>campanulids</taxon>
        <taxon>Asterales</taxon>
        <taxon>Asteraceae</taxon>
        <taxon>Asteroideae</taxon>
        <taxon>Heliantheae alliance</taxon>
        <taxon>Millerieae</taxon>
        <taxon>Smallanthus</taxon>
    </lineage>
</organism>
<name>A0ACB8ZG13_9ASTR</name>
<proteinExistence type="predicted"/>
<sequence length="200" mass="22355">MSVQQAEQMPLIYPLSETNPPSHHQPNSSFGSVFIVLAVIVVISAVACFIGRLCNKRHNKLKPSKHSRTAKEKDMKPSRNTFQTKDGDIEFGFDKRFSSAKMAANGEPNMGPNMGRCNSFRDPKMGPNMGRPNSFHEPNMGRPNSFKDPSMGRPDSFREPSMGRPNSFRKGEFRGDQVRFGGNQDHEMNFKSGGTGPQQY</sequence>
<protein>
    <submittedName>
        <fullName evidence="1">Uncharacterized protein</fullName>
    </submittedName>
</protein>
<keyword evidence="2" id="KW-1185">Reference proteome</keyword>
<evidence type="ECO:0000313" key="2">
    <source>
        <dbReference type="Proteomes" id="UP001056120"/>
    </source>
</evidence>
<reference evidence="1 2" key="2">
    <citation type="journal article" date="2022" name="Mol. Ecol. Resour.">
        <title>The genomes of chicory, endive, great burdock and yacon provide insights into Asteraceae paleo-polyploidization history and plant inulin production.</title>
        <authorList>
            <person name="Fan W."/>
            <person name="Wang S."/>
            <person name="Wang H."/>
            <person name="Wang A."/>
            <person name="Jiang F."/>
            <person name="Liu H."/>
            <person name="Zhao H."/>
            <person name="Xu D."/>
            <person name="Zhang Y."/>
        </authorList>
    </citation>
    <scope>NUCLEOTIDE SEQUENCE [LARGE SCALE GENOMIC DNA]</scope>
    <source>
        <strain evidence="2">cv. Yunnan</strain>
        <tissue evidence="1">Leaves</tissue>
    </source>
</reference>
<reference evidence="2" key="1">
    <citation type="journal article" date="2022" name="Mol. Ecol. Resour.">
        <title>The genomes of chicory, endive, great burdock and yacon provide insights into Asteraceae palaeo-polyploidization history and plant inulin production.</title>
        <authorList>
            <person name="Fan W."/>
            <person name="Wang S."/>
            <person name="Wang H."/>
            <person name="Wang A."/>
            <person name="Jiang F."/>
            <person name="Liu H."/>
            <person name="Zhao H."/>
            <person name="Xu D."/>
            <person name="Zhang Y."/>
        </authorList>
    </citation>
    <scope>NUCLEOTIDE SEQUENCE [LARGE SCALE GENOMIC DNA]</scope>
    <source>
        <strain evidence="2">cv. Yunnan</strain>
    </source>
</reference>
<accession>A0ACB8ZG13</accession>
<gene>
    <name evidence="1" type="ORF">L1987_79525</name>
</gene>
<dbReference type="Proteomes" id="UP001056120">
    <property type="component" value="Linkage Group LG26"/>
</dbReference>
<evidence type="ECO:0000313" key="1">
    <source>
        <dbReference type="EMBL" id="KAI3696507.1"/>
    </source>
</evidence>
<dbReference type="EMBL" id="CM042043">
    <property type="protein sequence ID" value="KAI3696507.1"/>
    <property type="molecule type" value="Genomic_DNA"/>
</dbReference>
<comment type="caution">
    <text evidence="1">The sequence shown here is derived from an EMBL/GenBank/DDBJ whole genome shotgun (WGS) entry which is preliminary data.</text>
</comment>